<feature type="non-terminal residue" evidence="2">
    <location>
        <position position="1"/>
    </location>
</feature>
<gene>
    <name evidence="2" type="ORF">VP01_14677g1</name>
</gene>
<name>A0A0L6VJW5_9BASI</name>
<dbReference type="VEuPathDB" id="FungiDB:VP01_14677g1"/>
<proteinExistence type="predicted"/>
<dbReference type="EMBL" id="LAVV01005195">
    <property type="protein sequence ID" value="KNZ61004.1"/>
    <property type="molecule type" value="Genomic_DNA"/>
</dbReference>
<evidence type="ECO:0000256" key="1">
    <source>
        <dbReference type="SAM" id="MobiDB-lite"/>
    </source>
</evidence>
<reference evidence="2 3" key="1">
    <citation type="submission" date="2015-08" db="EMBL/GenBank/DDBJ databases">
        <title>Next Generation Sequencing and Analysis of the Genome of Puccinia sorghi L Schw, the Causal Agent of Maize Common Rust.</title>
        <authorList>
            <person name="Rochi L."/>
            <person name="Burguener G."/>
            <person name="Darino M."/>
            <person name="Turjanski A."/>
            <person name="Kreff E."/>
            <person name="Dieguez M.J."/>
            <person name="Sacco F."/>
        </authorList>
    </citation>
    <scope>NUCLEOTIDE SEQUENCE [LARGE SCALE GENOMIC DNA]</scope>
    <source>
        <strain evidence="2 3">RO10H11247</strain>
    </source>
</reference>
<evidence type="ECO:0000313" key="3">
    <source>
        <dbReference type="Proteomes" id="UP000037035"/>
    </source>
</evidence>
<evidence type="ECO:0000313" key="2">
    <source>
        <dbReference type="EMBL" id="KNZ61004.1"/>
    </source>
</evidence>
<protein>
    <submittedName>
        <fullName evidence="2">Uncharacterized protein</fullName>
    </submittedName>
</protein>
<sequence length="110" mass="12482">TTVAARIAFLRIHLHHQFCQGAHEANWEKIDMHLESLRSNGYIPDFFPHRLASLLMELEQRLWNGKTTADKTDHLNYGFPTKAVISAQAASFSATPQEAEDHDQPNNTGR</sequence>
<dbReference type="Proteomes" id="UP000037035">
    <property type="component" value="Unassembled WGS sequence"/>
</dbReference>
<dbReference type="AlphaFoldDB" id="A0A0L6VJW5"/>
<keyword evidence="3" id="KW-1185">Reference proteome</keyword>
<feature type="region of interest" description="Disordered" evidence="1">
    <location>
        <begin position="89"/>
        <end position="110"/>
    </location>
</feature>
<accession>A0A0L6VJW5</accession>
<comment type="caution">
    <text evidence="2">The sequence shown here is derived from an EMBL/GenBank/DDBJ whole genome shotgun (WGS) entry which is preliminary data.</text>
</comment>
<organism evidence="2 3">
    <name type="scientific">Puccinia sorghi</name>
    <dbReference type="NCBI Taxonomy" id="27349"/>
    <lineage>
        <taxon>Eukaryota</taxon>
        <taxon>Fungi</taxon>
        <taxon>Dikarya</taxon>
        <taxon>Basidiomycota</taxon>
        <taxon>Pucciniomycotina</taxon>
        <taxon>Pucciniomycetes</taxon>
        <taxon>Pucciniales</taxon>
        <taxon>Pucciniaceae</taxon>
        <taxon>Puccinia</taxon>
    </lineage>
</organism>